<feature type="transmembrane region" description="Helical" evidence="1">
    <location>
        <begin position="105"/>
        <end position="126"/>
    </location>
</feature>
<reference evidence="2 3" key="1">
    <citation type="journal article" date="2014" name="PLoS Genet.">
        <title>Phylogenetically driven sequencing of extremely halophilic archaea reveals strategies for static and dynamic osmo-response.</title>
        <authorList>
            <person name="Becker E.A."/>
            <person name="Seitzer P.M."/>
            <person name="Tritt A."/>
            <person name="Larsen D."/>
            <person name="Krusor M."/>
            <person name="Yao A.I."/>
            <person name="Wu D."/>
            <person name="Madern D."/>
            <person name="Eisen J.A."/>
            <person name="Darling A.E."/>
            <person name="Facciotti M.T."/>
        </authorList>
    </citation>
    <scope>NUCLEOTIDE SEQUENCE [LARGE SCALE GENOMIC DNA]</scope>
    <source>
        <strain evidence="2 3">DSM 1307</strain>
    </source>
</reference>
<dbReference type="eggNOG" id="ENOG502N5JX">
    <property type="taxonomic scope" value="Archaea"/>
</dbReference>
<gene>
    <name evidence="2" type="ORF">C448_05928</name>
</gene>
<dbReference type="Proteomes" id="UP000011568">
    <property type="component" value="Unassembled WGS sequence"/>
</dbReference>
<dbReference type="AlphaFoldDB" id="M0MLQ7"/>
<evidence type="ECO:0000313" key="2">
    <source>
        <dbReference type="EMBL" id="EMA46617.1"/>
    </source>
</evidence>
<dbReference type="EMBL" id="AOMC01000087">
    <property type="protein sequence ID" value="EMA46617.1"/>
    <property type="molecule type" value="Genomic_DNA"/>
</dbReference>
<accession>M0MLQ7</accession>
<feature type="transmembrane region" description="Helical" evidence="1">
    <location>
        <begin position="53"/>
        <end position="71"/>
    </location>
</feature>
<keyword evidence="1" id="KW-0812">Transmembrane</keyword>
<keyword evidence="3" id="KW-1185">Reference proteome</keyword>
<organism evidence="2 3">
    <name type="scientific">Halococcus morrhuae DSM 1307</name>
    <dbReference type="NCBI Taxonomy" id="931277"/>
    <lineage>
        <taxon>Archaea</taxon>
        <taxon>Methanobacteriati</taxon>
        <taxon>Methanobacteriota</taxon>
        <taxon>Stenosarchaea group</taxon>
        <taxon>Halobacteria</taxon>
        <taxon>Halobacteriales</taxon>
        <taxon>Halococcaceae</taxon>
        <taxon>Halococcus</taxon>
    </lineage>
</organism>
<proteinExistence type="predicted"/>
<sequence>MPIIPEEWNELDSTAGLLYELGWLLLMFIVLGSFLIFQPPFFDVKITPVRLNGSILLGVVLGVSLVVSTMSERARRFWEIHEYRFGGLLVFSLLFQAVLRLVPTWTLLTGITVSIVAIPGRIAIYLQARTE</sequence>
<evidence type="ECO:0000256" key="1">
    <source>
        <dbReference type="SAM" id="Phobius"/>
    </source>
</evidence>
<evidence type="ECO:0000313" key="3">
    <source>
        <dbReference type="Proteomes" id="UP000011568"/>
    </source>
</evidence>
<keyword evidence="1" id="KW-0472">Membrane</keyword>
<feature type="transmembrane region" description="Helical" evidence="1">
    <location>
        <begin position="21"/>
        <end position="41"/>
    </location>
</feature>
<name>M0MLQ7_HALMO</name>
<protein>
    <submittedName>
        <fullName evidence="2">Uncharacterized protein</fullName>
    </submittedName>
</protein>
<keyword evidence="1" id="KW-1133">Transmembrane helix</keyword>
<comment type="caution">
    <text evidence="2">The sequence shown here is derived from an EMBL/GenBank/DDBJ whole genome shotgun (WGS) entry which is preliminary data.</text>
</comment>